<sequence length="114" mass="12619">MERRFKGLPVVSECAPQTARVSSNHSSMSVPRVPSPPPPEVNTPVAENWCYTQVKLVCPIYVGGDILLQGSSAQSTYSRFHYDEPIVWSVKILFDHLCGQVVLDSIPGPFTIFL</sequence>
<accession>A0A7R9CR43</accession>
<evidence type="ECO:0000256" key="1">
    <source>
        <dbReference type="SAM" id="MobiDB-lite"/>
    </source>
</evidence>
<protein>
    <submittedName>
        <fullName evidence="2">Uncharacterized protein</fullName>
    </submittedName>
</protein>
<reference evidence="2" key="1">
    <citation type="submission" date="2020-11" db="EMBL/GenBank/DDBJ databases">
        <authorList>
            <person name="Tran Van P."/>
        </authorList>
    </citation>
    <scope>NUCLEOTIDE SEQUENCE</scope>
</reference>
<organism evidence="2">
    <name type="scientific">Timema cristinae</name>
    <name type="common">Walking stick</name>
    <dbReference type="NCBI Taxonomy" id="61476"/>
    <lineage>
        <taxon>Eukaryota</taxon>
        <taxon>Metazoa</taxon>
        <taxon>Ecdysozoa</taxon>
        <taxon>Arthropoda</taxon>
        <taxon>Hexapoda</taxon>
        <taxon>Insecta</taxon>
        <taxon>Pterygota</taxon>
        <taxon>Neoptera</taxon>
        <taxon>Polyneoptera</taxon>
        <taxon>Phasmatodea</taxon>
        <taxon>Timematodea</taxon>
        <taxon>Timematoidea</taxon>
        <taxon>Timematidae</taxon>
        <taxon>Timema</taxon>
    </lineage>
</organism>
<evidence type="ECO:0000313" key="2">
    <source>
        <dbReference type="EMBL" id="CAD7400959.1"/>
    </source>
</evidence>
<dbReference type="AlphaFoldDB" id="A0A7R9CR43"/>
<dbReference type="EMBL" id="OC318195">
    <property type="protein sequence ID" value="CAD7400959.1"/>
    <property type="molecule type" value="Genomic_DNA"/>
</dbReference>
<gene>
    <name evidence="2" type="ORF">TCEB3V08_LOCUS5779</name>
</gene>
<proteinExistence type="predicted"/>
<feature type="region of interest" description="Disordered" evidence="1">
    <location>
        <begin position="18"/>
        <end position="39"/>
    </location>
</feature>
<name>A0A7R9CR43_TIMCR</name>